<reference evidence="1" key="2">
    <citation type="journal article" date="2015" name="Data Brief">
        <title>Shoot transcriptome of the giant reed, Arundo donax.</title>
        <authorList>
            <person name="Barrero R.A."/>
            <person name="Guerrero F.D."/>
            <person name="Moolhuijzen P."/>
            <person name="Goolsby J.A."/>
            <person name="Tidwell J."/>
            <person name="Bellgard S.E."/>
            <person name="Bellgard M.I."/>
        </authorList>
    </citation>
    <scope>NUCLEOTIDE SEQUENCE</scope>
    <source>
        <tissue evidence="1">Shoot tissue taken approximately 20 cm above the soil surface</tissue>
    </source>
</reference>
<protein>
    <submittedName>
        <fullName evidence="1">Uncharacterized protein</fullName>
    </submittedName>
</protein>
<evidence type="ECO:0000313" key="1">
    <source>
        <dbReference type="EMBL" id="JAE35355.1"/>
    </source>
</evidence>
<organism evidence="1">
    <name type="scientific">Arundo donax</name>
    <name type="common">Giant reed</name>
    <name type="synonym">Donax arundinaceus</name>
    <dbReference type="NCBI Taxonomy" id="35708"/>
    <lineage>
        <taxon>Eukaryota</taxon>
        <taxon>Viridiplantae</taxon>
        <taxon>Streptophyta</taxon>
        <taxon>Embryophyta</taxon>
        <taxon>Tracheophyta</taxon>
        <taxon>Spermatophyta</taxon>
        <taxon>Magnoliopsida</taxon>
        <taxon>Liliopsida</taxon>
        <taxon>Poales</taxon>
        <taxon>Poaceae</taxon>
        <taxon>PACMAD clade</taxon>
        <taxon>Arundinoideae</taxon>
        <taxon>Arundineae</taxon>
        <taxon>Arundo</taxon>
    </lineage>
</organism>
<dbReference type="AlphaFoldDB" id="A0A0A9HDU6"/>
<accession>A0A0A9HDU6</accession>
<dbReference type="EMBL" id="GBRH01162541">
    <property type="protein sequence ID" value="JAE35355.1"/>
    <property type="molecule type" value="Transcribed_RNA"/>
</dbReference>
<reference evidence="1" key="1">
    <citation type="submission" date="2014-09" db="EMBL/GenBank/DDBJ databases">
        <authorList>
            <person name="Magalhaes I.L.F."/>
            <person name="Oliveira U."/>
            <person name="Santos F.R."/>
            <person name="Vidigal T.H.D.A."/>
            <person name="Brescovit A.D."/>
            <person name="Santos A.J."/>
        </authorList>
    </citation>
    <scope>NUCLEOTIDE SEQUENCE</scope>
    <source>
        <tissue evidence="1">Shoot tissue taken approximately 20 cm above the soil surface</tissue>
    </source>
</reference>
<sequence>MSPIFFVLDSGFISTVNCVLSLGWRQFLAAELLCCRGALPTLHVSLFRCLFVHLFASC</sequence>
<proteinExistence type="predicted"/>
<name>A0A0A9HDU6_ARUDO</name>